<reference evidence="4" key="1">
    <citation type="submission" date="2016-06" db="UniProtKB">
        <authorList>
            <consortium name="WormBaseParasite"/>
        </authorList>
    </citation>
    <scope>IDENTIFICATION</scope>
</reference>
<feature type="transmembrane region" description="Helical" evidence="1">
    <location>
        <begin position="6"/>
        <end position="26"/>
    </location>
</feature>
<dbReference type="AlphaFoldDB" id="A0A183DZB3"/>
<evidence type="ECO:0000313" key="3">
    <source>
        <dbReference type="Proteomes" id="UP000271098"/>
    </source>
</evidence>
<proteinExistence type="predicted"/>
<evidence type="ECO:0000256" key="1">
    <source>
        <dbReference type="SAM" id="Phobius"/>
    </source>
</evidence>
<accession>A0A183DZB3</accession>
<keyword evidence="3" id="KW-1185">Reference proteome</keyword>
<dbReference type="WBParaSite" id="GPUH_0001406901-mRNA-1">
    <property type="protein sequence ID" value="GPUH_0001406901-mRNA-1"/>
    <property type="gene ID" value="GPUH_0001406901"/>
</dbReference>
<dbReference type="EMBL" id="UYRT01080840">
    <property type="protein sequence ID" value="VDN23476.1"/>
    <property type="molecule type" value="Genomic_DNA"/>
</dbReference>
<evidence type="ECO:0000313" key="4">
    <source>
        <dbReference type="WBParaSite" id="GPUH_0001406901-mRNA-1"/>
    </source>
</evidence>
<evidence type="ECO:0000313" key="2">
    <source>
        <dbReference type="EMBL" id="VDN23476.1"/>
    </source>
</evidence>
<protein>
    <submittedName>
        <fullName evidence="4">Secreted protein</fullName>
    </submittedName>
</protein>
<organism evidence="4">
    <name type="scientific">Gongylonema pulchrum</name>
    <dbReference type="NCBI Taxonomy" id="637853"/>
    <lineage>
        <taxon>Eukaryota</taxon>
        <taxon>Metazoa</taxon>
        <taxon>Ecdysozoa</taxon>
        <taxon>Nematoda</taxon>
        <taxon>Chromadorea</taxon>
        <taxon>Rhabditida</taxon>
        <taxon>Spirurina</taxon>
        <taxon>Spiruromorpha</taxon>
        <taxon>Spiruroidea</taxon>
        <taxon>Gongylonematidae</taxon>
        <taxon>Gongylonema</taxon>
    </lineage>
</organism>
<keyword evidence="1" id="KW-0812">Transmembrane</keyword>
<keyword evidence="1" id="KW-0472">Membrane</keyword>
<dbReference type="Proteomes" id="UP000271098">
    <property type="component" value="Unassembled WGS sequence"/>
</dbReference>
<name>A0A183DZB3_9BILA</name>
<gene>
    <name evidence="2" type="ORF">GPUH_LOCUS14053</name>
</gene>
<sequence>MTVEVWMVTFTLTITRTTIVAVMTLITEAASVMNDMAAYGLEDWRAAFCCPSGDAKTENVSQLLDHIMQNLERRT</sequence>
<reference evidence="2 3" key="2">
    <citation type="submission" date="2018-11" db="EMBL/GenBank/DDBJ databases">
        <authorList>
            <consortium name="Pathogen Informatics"/>
        </authorList>
    </citation>
    <scope>NUCLEOTIDE SEQUENCE [LARGE SCALE GENOMIC DNA]</scope>
</reference>
<keyword evidence="1" id="KW-1133">Transmembrane helix</keyword>